<evidence type="ECO:0000259" key="2">
    <source>
        <dbReference type="PROSITE" id="PS51819"/>
    </source>
</evidence>
<name>A0ABS9CPS4_9FIRM</name>
<keyword evidence="4" id="KW-1185">Reference proteome</keyword>
<evidence type="ECO:0000256" key="1">
    <source>
        <dbReference type="ARBA" id="ARBA00022723"/>
    </source>
</evidence>
<accession>A0ABS9CPS4</accession>
<dbReference type="InterPro" id="IPR051785">
    <property type="entry name" value="MMCE/EMCE_epimerase"/>
</dbReference>
<keyword evidence="1" id="KW-0479">Metal-binding</keyword>
<dbReference type="InterPro" id="IPR004360">
    <property type="entry name" value="Glyas_Fos-R_dOase_dom"/>
</dbReference>
<dbReference type="InterPro" id="IPR037523">
    <property type="entry name" value="VOC_core"/>
</dbReference>
<dbReference type="EMBL" id="JAFBIT010000002">
    <property type="protein sequence ID" value="MCF2652628.1"/>
    <property type="molecule type" value="Genomic_DNA"/>
</dbReference>
<comment type="caution">
    <text evidence="3">The sequence shown here is derived from an EMBL/GenBank/DDBJ whole genome shotgun (WGS) entry which is preliminary data.</text>
</comment>
<feature type="domain" description="VOC" evidence="2">
    <location>
        <begin position="8"/>
        <end position="126"/>
    </location>
</feature>
<dbReference type="Gene3D" id="3.10.180.10">
    <property type="entry name" value="2,3-Dihydroxybiphenyl 1,2-Dioxygenase, domain 1"/>
    <property type="match status" value="1"/>
</dbReference>
<proteinExistence type="predicted"/>
<dbReference type="Pfam" id="PF00903">
    <property type="entry name" value="Glyoxalase"/>
    <property type="match status" value="1"/>
</dbReference>
<dbReference type="PROSITE" id="PS00934">
    <property type="entry name" value="GLYOXALASE_I_1"/>
    <property type="match status" value="1"/>
</dbReference>
<organism evidence="3 4">
    <name type="scientific">Anaeromassilibacillus senegalensis</name>
    <dbReference type="NCBI Taxonomy" id="1673717"/>
    <lineage>
        <taxon>Bacteria</taxon>
        <taxon>Bacillati</taxon>
        <taxon>Bacillota</taxon>
        <taxon>Clostridia</taxon>
        <taxon>Eubacteriales</taxon>
        <taxon>Acutalibacteraceae</taxon>
        <taxon>Anaeromassilibacillus</taxon>
    </lineage>
</organism>
<dbReference type="PANTHER" id="PTHR43048:SF3">
    <property type="entry name" value="METHYLMALONYL-COA EPIMERASE, MITOCHONDRIAL"/>
    <property type="match status" value="1"/>
</dbReference>
<dbReference type="Proteomes" id="UP001299220">
    <property type="component" value="Unassembled WGS sequence"/>
</dbReference>
<dbReference type="RefSeq" id="WP_235323661.1">
    <property type="nucleotide sequence ID" value="NZ_JAFBIT010000002.1"/>
</dbReference>
<sequence length="127" mass="14412">METCKVLGFGHVGVQVQDLERSRRFYGELLGFEVVWEYVHTDYHMLVMGKNGCVVELMEGEGKLPDGALNHLSILVDDVEKGKAELEARGVSFETDILLDPDLYPRGEKFAMFRGPDNERPQLEQIL</sequence>
<evidence type="ECO:0000313" key="3">
    <source>
        <dbReference type="EMBL" id="MCF2652628.1"/>
    </source>
</evidence>
<dbReference type="InterPro" id="IPR018146">
    <property type="entry name" value="Glyoxalase_1_CS"/>
</dbReference>
<dbReference type="InterPro" id="IPR029068">
    <property type="entry name" value="Glyas_Bleomycin-R_OHBP_Dase"/>
</dbReference>
<gene>
    <name evidence="3" type="ORF">JQM67_08435</name>
</gene>
<evidence type="ECO:0000313" key="4">
    <source>
        <dbReference type="Proteomes" id="UP001299220"/>
    </source>
</evidence>
<reference evidence="3 4" key="1">
    <citation type="submission" date="2020-12" db="EMBL/GenBank/DDBJ databases">
        <title>Whole genome sequences of gut porcine anaerobes.</title>
        <authorList>
            <person name="Kubasova T."/>
            <person name="Jahodarova E."/>
            <person name="Rychlik I."/>
        </authorList>
    </citation>
    <scope>NUCLEOTIDE SEQUENCE [LARGE SCALE GENOMIC DNA]</scope>
    <source>
        <strain evidence="3 4">An867</strain>
    </source>
</reference>
<dbReference type="SUPFAM" id="SSF54593">
    <property type="entry name" value="Glyoxalase/Bleomycin resistance protein/Dihydroxybiphenyl dioxygenase"/>
    <property type="match status" value="1"/>
</dbReference>
<protein>
    <submittedName>
        <fullName evidence="3">VOC family protein</fullName>
    </submittedName>
</protein>
<dbReference type="PROSITE" id="PS51819">
    <property type="entry name" value="VOC"/>
    <property type="match status" value="1"/>
</dbReference>
<dbReference type="PANTHER" id="PTHR43048">
    <property type="entry name" value="METHYLMALONYL-COA EPIMERASE"/>
    <property type="match status" value="1"/>
</dbReference>